<comment type="caution">
    <text evidence="4">The sequence shown here is derived from an EMBL/GenBank/DDBJ whole genome shotgun (WGS) entry which is preliminary data.</text>
</comment>
<reference evidence="4 5" key="1">
    <citation type="submission" date="2018-06" db="EMBL/GenBank/DDBJ databases">
        <title>Comparative genomics reveals the genomic features of Rhizophagus irregularis, R. cerebriforme, R. diaphanum and Gigaspora rosea, and their symbiotic lifestyle signature.</title>
        <authorList>
            <person name="Morin E."/>
            <person name="San Clemente H."/>
            <person name="Chen E.C.H."/>
            <person name="De La Providencia I."/>
            <person name="Hainaut M."/>
            <person name="Kuo A."/>
            <person name="Kohler A."/>
            <person name="Murat C."/>
            <person name="Tang N."/>
            <person name="Roy S."/>
            <person name="Loubradou J."/>
            <person name="Henrissat B."/>
            <person name="Grigoriev I.V."/>
            <person name="Corradi N."/>
            <person name="Roux C."/>
            <person name="Martin F.M."/>
        </authorList>
    </citation>
    <scope>NUCLEOTIDE SEQUENCE [LARGE SCALE GENOMIC DNA]</scope>
    <source>
        <strain evidence="4 5">DAOM 194757</strain>
    </source>
</reference>
<name>A0A397W9S2_9GLOM</name>
<dbReference type="Proteomes" id="UP000266673">
    <property type="component" value="Unassembled WGS sequence"/>
</dbReference>
<organism evidence="4 5">
    <name type="scientific">Gigaspora rosea</name>
    <dbReference type="NCBI Taxonomy" id="44941"/>
    <lineage>
        <taxon>Eukaryota</taxon>
        <taxon>Fungi</taxon>
        <taxon>Fungi incertae sedis</taxon>
        <taxon>Mucoromycota</taxon>
        <taxon>Glomeromycotina</taxon>
        <taxon>Glomeromycetes</taxon>
        <taxon>Diversisporales</taxon>
        <taxon>Gigasporaceae</taxon>
        <taxon>Gigaspora</taxon>
    </lineage>
</organism>
<keyword evidence="2" id="KW-0067">ATP-binding</keyword>
<keyword evidence="5" id="KW-1185">Reference proteome</keyword>
<dbReference type="PANTHER" id="PTHR44329">
    <property type="entry name" value="SERINE/THREONINE-PROTEIN KINASE TNNI3K-RELATED"/>
    <property type="match status" value="1"/>
</dbReference>
<dbReference type="AlphaFoldDB" id="A0A397W9S2"/>
<dbReference type="STRING" id="44941.A0A397W9S2"/>
<keyword evidence="4" id="KW-0418">Kinase</keyword>
<keyword evidence="1" id="KW-0547">Nucleotide-binding</keyword>
<dbReference type="GO" id="GO:0005524">
    <property type="term" value="F:ATP binding"/>
    <property type="evidence" value="ECO:0007669"/>
    <property type="project" value="UniProtKB-KW"/>
</dbReference>
<dbReference type="InterPro" id="IPR011009">
    <property type="entry name" value="Kinase-like_dom_sf"/>
</dbReference>
<keyword evidence="4" id="KW-0808">Transferase</keyword>
<dbReference type="InterPro" id="IPR001245">
    <property type="entry name" value="Ser-Thr/Tyr_kinase_cat_dom"/>
</dbReference>
<evidence type="ECO:0000313" key="5">
    <source>
        <dbReference type="Proteomes" id="UP000266673"/>
    </source>
</evidence>
<dbReference type="InterPro" id="IPR000719">
    <property type="entry name" value="Prot_kinase_dom"/>
</dbReference>
<evidence type="ECO:0000259" key="3">
    <source>
        <dbReference type="PROSITE" id="PS50011"/>
    </source>
</evidence>
<dbReference type="GO" id="GO:0004674">
    <property type="term" value="F:protein serine/threonine kinase activity"/>
    <property type="evidence" value="ECO:0007669"/>
    <property type="project" value="TreeGrafter"/>
</dbReference>
<accession>A0A397W9S2</accession>
<feature type="domain" description="Protein kinase" evidence="3">
    <location>
        <begin position="267"/>
        <end position="527"/>
    </location>
</feature>
<dbReference type="EMBL" id="QKWP01000001">
    <property type="protein sequence ID" value="RIB31031.1"/>
    <property type="molecule type" value="Genomic_DNA"/>
</dbReference>
<dbReference type="Gene3D" id="1.10.510.10">
    <property type="entry name" value="Transferase(Phosphotransferase) domain 1"/>
    <property type="match status" value="1"/>
</dbReference>
<dbReference type="OrthoDB" id="2311270at2759"/>
<evidence type="ECO:0000313" key="4">
    <source>
        <dbReference type="EMBL" id="RIB31031.1"/>
    </source>
</evidence>
<dbReference type="InterPro" id="IPR051681">
    <property type="entry name" value="Ser/Thr_Kinases-Pseudokinases"/>
</dbReference>
<dbReference type="Pfam" id="PF07714">
    <property type="entry name" value="PK_Tyr_Ser-Thr"/>
    <property type="match status" value="1"/>
</dbReference>
<evidence type="ECO:0000256" key="2">
    <source>
        <dbReference type="ARBA" id="ARBA00022840"/>
    </source>
</evidence>
<dbReference type="PROSITE" id="PS50011">
    <property type="entry name" value="PROTEIN_KINASE_DOM"/>
    <property type="match status" value="1"/>
</dbReference>
<sequence length="601" mass="68586">MLKEFIDYVQLNNGEFKVYGLTQNISTNKYMLVFDEFGLKRDINNGKCTNCNRYNTSRVWCQTCDPQKTTQGWTSGNKDVDGCIKEFQLKATKYEDVIEWIPFNRLDSIQKIGDRFSAIWLDGTRAACVHEYGYKYEYTRSRTLSPKVELKLLDDSQNSLCLLNRFKDFMQSKNSKVKVFGLTQNTATNDYMLVYDEFYSQLGLSDGICGNCNLNNTSPAWCQTCDPLKNTEGWTSGNKDIDVYIKELQLKVTKYEDVIEWIPFNRLDNVQKIGEGGFGSVFSATWLDGKRIVTGGLLTKYTQSRTPSCIVALKTLSGLQKNFLKEFKSYTEFRLMGSNLEVYGLTQNTANNEYLMVFQYANKGSLHKFLSSNFRELNWKSKLKQLVDISENLMKVHKAKYFHGDFHSGNILLNQSINGDLISYISDLGLSRNKDDPDMEDSIYGVLPYVAPEVFGIIMAEMSTGKPPHYDVEYDVRLAIRICNGLRPEFSEGTPECYIKLANQCMNAEPSNRPSASDIYSEFSKWYKIVDCSATNDNIELVILKAFRLADTIIPTSPIFTELQIFSKDKLSSKLLNFRNLSEPINSVSGSKKCDFSICDN</sequence>
<gene>
    <name evidence="4" type="ORF">C2G38_2052288</name>
</gene>
<evidence type="ECO:0000256" key="1">
    <source>
        <dbReference type="ARBA" id="ARBA00022741"/>
    </source>
</evidence>
<proteinExistence type="predicted"/>
<dbReference type="PANTHER" id="PTHR44329:SF298">
    <property type="entry name" value="MIXED LINEAGE KINASE DOMAIN-LIKE PROTEIN"/>
    <property type="match status" value="1"/>
</dbReference>
<protein>
    <submittedName>
        <fullName evidence="4">Kinase-like domain-containing protein</fullName>
    </submittedName>
</protein>
<dbReference type="SUPFAM" id="SSF56112">
    <property type="entry name" value="Protein kinase-like (PK-like)"/>
    <property type="match status" value="1"/>
</dbReference>